<sequence length="24" mass="2506">MEAISSFLPPLLSSLSLLSLSGRS</sequence>
<protein>
    <submittedName>
        <fullName evidence="1">Uncharacterized protein</fullName>
    </submittedName>
</protein>
<evidence type="ECO:0000313" key="1">
    <source>
        <dbReference type="EMBL" id="JAH05216.1"/>
    </source>
</evidence>
<organism evidence="1">
    <name type="scientific">Anguilla anguilla</name>
    <name type="common">European freshwater eel</name>
    <name type="synonym">Muraena anguilla</name>
    <dbReference type="NCBI Taxonomy" id="7936"/>
    <lineage>
        <taxon>Eukaryota</taxon>
        <taxon>Metazoa</taxon>
        <taxon>Chordata</taxon>
        <taxon>Craniata</taxon>
        <taxon>Vertebrata</taxon>
        <taxon>Euteleostomi</taxon>
        <taxon>Actinopterygii</taxon>
        <taxon>Neopterygii</taxon>
        <taxon>Teleostei</taxon>
        <taxon>Anguilliformes</taxon>
        <taxon>Anguillidae</taxon>
        <taxon>Anguilla</taxon>
    </lineage>
</organism>
<reference evidence="1" key="2">
    <citation type="journal article" date="2015" name="Fish Shellfish Immunol.">
        <title>Early steps in the European eel (Anguilla anguilla)-Vibrio vulnificus interaction in the gills: Role of the RtxA13 toxin.</title>
        <authorList>
            <person name="Callol A."/>
            <person name="Pajuelo D."/>
            <person name="Ebbesson L."/>
            <person name="Teles M."/>
            <person name="MacKenzie S."/>
            <person name="Amaro C."/>
        </authorList>
    </citation>
    <scope>NUCLEOTIDE SEQUENCE</scope>
</reference>
<dbReference type="EMBL" id="GBXM01103361">
    <property type="protein sequence ID" value="JAH05216.1"/>
    <property type="molecule type" value="Transcribed_RNA"/>
</dbReference>
<reference evidence="1" key="1">
    <citation type="submission" date="2014-11" db="EMBL/GenBank/DDBJ databases">
        <authorList>
            <person name="Amaro Gonzalez C."/>
        </authorList>
    </citation>
    <scope>NUCLEOTIDE SEQUENCE</scope>
</reference>
<accession>A0A0E9PKN9</accession>
<proteinExistence type="predicted"/>
<name>A0A0E9PKN9_ANGAN</name>
<dbReference type="AlphaFoldDB" id="A0A0E9PKN9"/>